<dbReference type="GO" id="GO:0005524">
    <property type="term" value="F:ATP binding"/>
    <property type="evidence" value="ECO:0007669"/>
    <property type="project" value="UniProtKB-KW"/>
</dbReference>
<dbReference type="Gene3D" id="3.40.50.300">
    <property type="entry name" value="P-loop containing nucleotide triphosphate hydrolases"/>
    <property type="match status" value="2"/>
</dbReference>
<dbReference type="InterPro" id="IPR017871">
    <property type="entry name" value="ABC_transporter-like_CS"/>
</dbReference>
<dbReference type="SUPFAM" id="SSF52540">
    <property type="entry name" value="P-loop containing nucleoside triphosphate hydrolases"/>
    <property type="match status" value="2"/>
</dbReference>
<dbReference type="SUPFAM" id="SSF90123">
    <property type="entry name" value="ABC transporter transmembrane region"/>
    <property type="match status" value="4"/>
</dbReference>
<evidence type="ECO:0000313" key="15">
    <source>
        <dbReference type="EMBL" id="CAD7280207.1"/>
    </source>
</evidence>
<dbReference type="PROSITE" id="PS00211">
    <property type="entry name" value="ABC_TRANSPORTER_1"/>
    <property type="match status" value="2"/>
</dbReference>
<evidence type="ECO:0000256" key="7">
    <source>
        <dbReference type="ARBA" id="ARBA00022840"/>
    </source>
</evidence>
<feature type="domain" description="ABC transporter" evidence="13">
    <location>
        <begin position="1562"/>
        <end position="1794"/>
    </location>
</feature>
<dbReference type="InterPro" id="IPR056227">
    <property type="entry name" value="TMD0_ABC"/>
</dbReference>
<dbReference type="InterPro" id="IPR003593">
    <property type="entry name" value="AAA+_ATPase"/>
</dbReference>
<keyword evidence="4 12" id="KW-0812">Transmembrane</keyword>
<dbReference type="FunFam" id="3.40.50.300:FF:000074">
    <property type="entry name" value="Multidrug resistance-associated protein 5 isoform 1"/>
    <property type="match status" value="1"/>
</dbReference>
<feature type="transmembrane region" description="Helical" evidence="12">
    <location>
        <begin position="481"/>
        <end position="501"/>
    </location>
</feature>
<feature type="domain" description="ABC transporter" evidence="13">
    <location>
        <begin position="655"/>
        <end position="879"/>
    </location>
</feature>
<feature type="transmembrane region" description="Helical" evidence="12">
    <location>
        <begin position="606"/>
        <end position="626"/>
    </location>
</feature>
<feature type="domain" description="ABC transmembrane type-1" evidence="14">
    <location>
        <begin position="342"/>
        <end position="623"/>
    </location>
</feature>
<dbReference type="PROSITE" id="PS50893">
    <property type="entry name" value="ABC_TRANSPORTER_2"/>
    <property type="match status" value="2"/>
</dbReference>
<comment type="subcellular location">
    <subcellularLocation>
        <location evidence="1">Vacuole membrane</location>
        <topology evidence="1">Multi-pass membrane protein</topology>
    </subcellularLocation>
</comment>
<evidence type="ECO:0000256" key="11">
    <source>
        <dbReference type="ARBA" id="ARBA00047523"/>
    </source>
</evidence>
<proteinExistence type="inferred from homology"/>
<evidence type="ECO:0000256" key="6">
    <source>
        <dbReference type="ARBA" id="ARBA00022741"/>
    </source>
</evidence>
<comment type="similarity">
    <text evidence="2">Belongs to the ABC transporter superfamily. ABCC family. Conjugate transporter (TC 3.A.1.208) subfamily.</text>
</comment>
<feature type="transmembrane region" description="Helical" evidence="12">
    <location>
        <begin position="1028"/>
        <end position="1058"/>
    </location>
</feature>
<keyword evidence="5" id="KW-0677">Repeat</keyword>
<organism evidence="15">
    <name type="scientific">Notodromas monacha</name>
    <dbReference type="NCBI Taxonomy" id="399045"/>
    <lineage>
        <taxon>Eukaryota</taxon>
        <taxon>Metazoa</taxon>
        <taxon>Ecdysozoa</taxon>
        <taxon>Arthropoda</taxon>
        <taxon>Crustacea</taxon>
        <taxon>Oligostraca</taxon>
        <taxon>Ostracoda</taxon>
        <taxon>Podocopa</taxon>
        <taxon>Podocopida</taxon>
        <taxon>Cypridocopina</taxon>
        <taxon>Cypridoidea</taxon>
        <taxon>Cyprididae</taxon>
        <taxon>Notodromas</taxon>
    </lineage>
</organism>
<dbReference type="InterPro" id="IPR027417">
    <property type="entry name" value="P-loop_NTPase"/>
</dbReference>
<dbReference type="FunFam" id="3.40.50.300:FF:000293">
    <property type="entry name" value="ATP binding cassette subfamily C member 1"/>
    <property type="match status" value="1"/>
</dbReference>
<dbReference type="PROSITE" id="PS50929">
    <property type="entry name" value="ABC_TM1F"/>
    <property type="match status" value="4"/>
</dbReference>
<comment type="catalytic activity">
    <reaction evidence="11">
        <text>leukotriene C4(in) + ATP + H2O = leukotriene C4(out) + ADP + phosphate + H(+)</text>
        <dbReference type="Rhea" id="RHEA:38963"/>
        <dbReference type="ChEBI" id="CHEBI:15377"/>
        <dbReference type="ChEBI" id="CHEBI:15378"/>
        <dbReference type="ChEBI" id="CHEBI:30616"/>
        <dbReference type="ChEBI" id="CHEBI:43474"/>
        <dbReference type="ChEBI" id="CHEBI:57973"/>
        <dbReference type="ChEBI" id="CHEBI:456216"/>
    </reaction>
    <physiologicalReaction direction="left-to-right" evidence="11">
        <dbReference type="Rhea" id="RHEA:38964"/>
    </physiologicalReaction>
</comment>
<sequence length="1799" mass="200521">MDKFCNSSFMDIDLSWNTQDPDLTPCFQKTVLVWVPCIWLWLLLPFEIHSLKLSRGRYIPWTYLNMAKIFVSLALSISQIIEFGYVVSVGYSRPVPSSDFVAPFVLVITLILVMFLIVAQRRRGIQSSGPLFIFWVLLAVAGAPAYRTFLRGLSTMDEDRRLFSFVIYMVYYPLVLVSLLLSCFADARPVRLIDASQPDNGDTMRAECPEYGASFLSCITFSWFDKMSWRGYRNPLTMDDLWSLNEVDKSKNIVPIFDKHWDRARRKAILKASKKQLSQKIRNRSVSMQYKAEGVEIKSSKKLLPDSDGTKDAVFEDKSDVAVKSEASILGPICRTFGPTFVMGSVLKVAHDLLAFVSPLILEQLIKFVESGEEQWKGFFYTGIMVVAACLQSLVLGQYFHRMFIVGMRVRTAVVSAVYRKALKLSNAARKDSTVGEIVNLMSVDAQRFMDLTTYLNMLWSAPLQICLALYFLWLQLGPSVLAGLAVMIILIPVNGVIANLTKKLQIKQMKNKDERVKLMNEILNGIKVLKLYAWEPSFQKFVVDIRDKEIEVLTQAAYLNAGTSFIWTCAPFLVSVVTFATYVLSDPNNVLDSSKAFVSLSLFNIMRMPMSMLPFLIVGMVQAGVSLKRMNKFMNGEELDENAVTREITSDTPLLMENATFSWGRDETPMLQNISLSLPAKKLIAVVGPVGAGKSSLISAFLGEMDRGAGRVNISGSVAYVAQQAWIQNATLKDNILFGKPDNDRLYRRVVDGCALRSDFQILPAGDRTEIGEKGINLSGGQKQRVSLARAAFADCDNYFLDDPLSAVDSHVGKHIFEKVIGPKGLLRNKTRLWVTHGMAFLPQTDLVVVMKDGQVSEMGTYDELLKKKGGFADLVIQYLSQEVTDEDDVDDLKQNLEAALGKETVLKEIKRQRSRLSESSFGGSHKLGLDAYVSAPCVSGRLLNLLFCVQPVFLIEKEHSETGKVKLSVYAHYLKSIGIVISSVTIALYVFSQICAVGSNVWLSFWANDAPPNGTTLDTGKRDMYLGVYGALGLGQALAIFFGSMAMALGTLVASAKLHNGMLSNILKSPDTGKRDMYLGVYGALGLGQALAIFFGSMAMALGTLVASAKLHNGMLSNILKSPMGFFDTTPVGRIVNRFSKDVDTLDLIIPMNLRSWLICFLQSKTVFVCSVGKKALATTLGWMSLSVGTLKATNALHNKMLLRILQAPLSFFDSTPVGRVVNRFSKDVETLDNQMRQVLSNWLSCVFMVIYFLRLGGKGYGFFWHWMVMDLYLTLGGIPREVDDFRADVSSAVSTLGIVMLYLSCLRTAKRLHAELLERVLKAPLRFFETQSIGRILSRFSKDTDVLDDDLPYFLEDWLFCFVEVIATLAVNSYSTPIFLVVIVPVGAFYYFIQRFYVATSRQLKRLESVSRSPIYSHFGETVTGVSTIRAYGKQGQFTLESELRVDENQICYYPSIVSNRWLAIRLEFVGTLIVLFASLFAVLGRDSMSPGLVGLSVSYAMSVTQTLNWLVRMTSDVETNIVAVERIKEYCETPTEASWETPAGETKPPANWPDNGTIVFDSYSTRYREGLSLVLKEISADIKGGEKVGIVGRTGAGKSSLTLALFRIVEAVKGRILIDGVDISRIGLHDLRSRLTIIPQDPVLFSGDLRMNLDPFKANSDEEVWRALEHAHLKPYVQKVGLDYVVSEGGENLSVGQRQLICLARALLRHTKILVLDEATAAVDMETDDLIQKTIREEFKDATVVTIAHRLNTIMDYDRVIVLDQGEVKEFGSPDELKSKKDTTFYSMAKDAGLV</sequence>
<dbReference type="SMART" id="SM00382">
    <property type="entry name" value="AAA"/>
    <property type="match status" value="2"/>
</dbReference>
<evidence type="ECO:0000256" key="5">
    <source>
        <dbReference type="ARBA" id="ARBA00022737"/>
    </source>
</evidence>
<keyword evidence="8 12" id="KW-1133">Transmembrane helix</keyword>
<dbReference type="CDD" id="cd03244">
    <property type="entry name" value="ABCC_MRP_domain2"/>
    <property type="match status" value="1"/>
</dbReference>
<dbReference type="FunFam" id="1.20.1560.10:FF:000041">
    <property type="entry name" value="Multidrug-Resistance like protein 1, isoform C"/>
    <property type="match status" value="1"/>
</dbReference>
<dbReference type="CDD" id="cd03250">
    <property type="entry name" value="ABCC_MRP_domain1"/>
    <property type="match status" value="1"/>
</dbReference>
<dbReference type="InterPro" id="IPR011527">
    <property type="entry name" value="ABC1_TM_dom"/>
</dbReference>
<dbReference type="CDD" id="cd18603">
    <property type="entry name" value="ABC_6TM_MRP1_2_3_6_D2_like"/>
    <property type="match status" value="1"/>
</dbReference>
<evidence type="ECO:0000313" key="16">
    <source>
        <dbReference type="Proteomes" id="UP000678499"/>
    </source>
</evidence>
<keyword evidence="7" id="KW-0067">ATP-binding</keyword>
<dbReference type="GO" id="GO:0015431">
    <property type="term" value="F:ABC-type glutathione S-conjugate transporter activity"/>
    <property type="evidence" value="ECO:0007669"/>
    <property type="project" value="UniProtKB-EC"/>
</dbReference>
<feature type="transmembrane region" description="Helical" evidence="12">
    <location>
        <begin position="1238"/>
        <end position="1256"/>
    </location>
</feature>
<evidence type="ECO:0000256" key="4">
    <source>
        <dbReference type="ARBA" id="ARBA00022692"/>
    </source>
</evidence>
<evidence type="ECO:0000256" key="10">
    <source>
        <dbReference type="ARBA" id="ARBA00024220"/>
    </source>
</evidence>
<feature type="transmembrane region" description="Helical" evidence="12">
    <location>
        <begin position="31"/>
        <end position="48"/>
    </location>
</feature>
<feature type="transmembrane region" description="Helical" evidence="12">
    <location>
        <begin position="1466"/>
        <end position="1487"/>
    </location>
</feature>
<dbReference type="Proteomes" id="UP000678499">
    <property type="component" value="Unassembled WGS sequence"/>
</dbReference>
<feature type="transmembrane region" description="Helical" evidence="12">
    <location>
        <begin position="1079"/>
        <end position="1109"/>
    </location>
</feature>
<dbReference type="InterPro" id="IPR050173">
    <property type="entry name" value="ABC_transporter_C-like"/>
</dbReference>
<dbReference type="Pfam" id="PF24357">
    <property type="entry name" value="TMD0_ABC"/>
    <property type="match status" value="1"/>
</dbReference>
<feature type="transmembrane region" description="Helical" evidence="12">
    <location>
        <begin position="349"/>
        <end position="366"/>
    </location>
</feature>
<dbReference type="EMBL" id="OA884050">
    <property type="protein sequence ID" value="CAD7280207.1"/>
    <property type="molecule type" value="Genomic_DNA"/>
</dbReference>
<dbReference type="PANTHER" id="PTHR24223:SF443">
    <property type="entry name" value="MULTIDRUG-RESISTANCE LIKE PROTEIN 1, ISOFORM I"/>
    <property type="match status" value="1"/>
</dbReference>
<gene>
    <name evidence="15" type="ORF">NMOB1V02_LOCUS7870</name>
</gene>
<keyword evidence="3" id="KW-0813">Transport</keyword>
<reference evidence="15" key="1">
    <citation type="submission" date="2020-11" db="EMBL/GenBank/DDBJ databases">
        <authorList>
            <person name="Tran Van P."/>
        </authorList>
    </citation>
    <scope>NUCLEOTIDE SEQUENCE</scope>
</reference>
<feature type="transmembrane region" description="Helical" evidence="12">
    <location>
        <begin position="378"/>
        <end position="400"/>
    </location>
</feature>
<dbReference type="InterPro" id="IPR036640">
    <property type="entry name" value="ABC1_TM_sf"/>
</dbReference>
<dbReference type="EC" id="7.6.2.3" evidence="10"/>
<dbReference type="Gene3D" id="1.20.1560.10">
    <property type="entry name" value="ABC transporter type 1, transmembrane domain"/>
    <property type="match status" value="5"/>
</dbReference>
<feature type="domain" description="ABC transmembrane type-1" evidence="14">
    <location>
        <begin position="1178"/>
        <end position="1256"/>
    </location>
</feature>
<dbReference type="GO" id="GO:0005774">
    <property type="term" value="C:vacuolar membrane"/>
    <property type="evidence" value="ECO:0007669"/>
    <property type="project" value="UniProtKB-SubCell"/>
</dbReference>
<feature type="transmembrane region" description="Helical" evidence="12">
    <location>
        <begin position="979"/>
        <end position="1008"/>
    </location>
</feature>
<keyword evidence="9 12" id="KW-0472">Membrane</keyword>
<evidence type="ECO:0000259" key="14">
    <source>
        <dbReference type="PROSITE" id="PS50929"/>
    </source>
</evidence>
<feature type="domain" description="ABC transmembrane type-1" evidence="14">
    <location>
        <begin position="1292"/>
        <end position="1523"/>
    </location>
</feature>
<feature type="domain" description="ABC transmembrane type-1" evidence="14">
    <location>
        <begin position="1039"/>
        <end position="1165"/>
    </location>
</feature>
<dbReference type="FunFam" id="1.20.1560.10:FF:000001">
    <property type="entry name" value="ATP-binding cassette subfamily C member 1"/>
    <property type="match status" value="1"/>
</dbReference>
<feature type="transmembrane region" description="Helical" evidence="12">
    <location>
        <begin position="1380"/>
        <end position="1401"/>
    </location>
</feature>
<dbReference type="InterPro" id="IPR003439">
    <property type="entry name" value="ABC_transporter-like_ATP-bd"/>
</dbReference>
<protein>
    <recommendedName>
        <fullName evidence="10">ABC-type glutathione-S-conjugate transporter</fullName>
        <ecNumber evidence="10">7.6.2.3</ecNumber>
    </recommendedName>
</protein>
<feature type="transmembrane region" description="Helical" evidence="12">
    <location>
        <begin position="100"/>
        <end position="119"/>
    </location>
</feature>
<feature type="transmembrane region" description="Helical" evidence="12">
    <location>
        <begin position="566"/>
        <end position="586"/>
    </location>
</feature>
<dbReference type="Pfam" id="PF00664">
    <property type="entry name" value="ABC_membrane"/>
    <property type="match status" value="4"/>
</dbReference>
<evidence type="ECO:0000256" key="12">
    <source>
        <dbReference type="SAM" id="Phobius"/>
    </source>
</evidence>
<evidence type="ECO:0000256" key="2">
    <source>
        <dbReference type="ARBA" id="ARBA00009726"/>
    </source>
</evidence>
<dbReference type="OrthoDB" id="6500128at2759"/>
<evidence type="ECO:0000256" key="9">
    <source>
        <dbReference type="ARBA" id="ARBA00023136"/>
    </source>
</evidence>
<evidence type="ECO:0000256" key="8">
    <source>
        <dbReference type="ARBA" id="ARBA00022989"/>
    </source>
</evidence>
<evidence type="ECO:0000256" key="3">
    <source>
        <dbReference type="ARBA" id="ARBA00022448"/>
    </source>
</evidence>
<accession>A0A7R9BRH4</accession>
<keyword evidence="16" id="KW-1185">Reference proteome</keyword>
<name>A0A7R9BRH4_9CRUS</name>
<keyword evidence="6" id="KW-0547">Nucleotide-binding</keyword>
<evidence type="ECO:0000259" key="13">
    <source>
        <dbReference type="PROSITE" id="PS50893"/>
    </source>
</evidence>
<dbReference type="Pfam" id="PF00005">
    <property type="entry name" value="ABC_tran"/>
    <property type="match status" value="2"/>
</dbReference>
<dbReference type="GO" id="GO:0016887">
    <property type="term" value="F:ATP hydrolysis activity"/>
    <property type="evidence" value="ECO:0007669"/>
    <property type="project" value="InterPro"/>
</dbReference>
<feature type="transmembrane region" description="Helical" evidence="12">
    <location>
        <begin position="455"/>
        <end position="475"/>
    </location>
</feature>
<feature type="transmembrane region" description="Helical" evidence="12">
    <location>
        <begin position="69"/>
        <end position="88"/>
    </location>
</feature>
<feature type="transmembrane region" description="Helical" evidence="12">
    <location>
        <begin position="162"/>
        <end position="184"/>
    </location>
</feature>
<feature type="transmembrane region" description="Helical" evidence="12">
    <location>
        <begin position="131"/>
        <end position="150"/>
    </location>
</feature>
<dbReference type="EMBL" id="CAJPEX010002013">
    <property type="protein sequence ID" value="CAG0920359.1"/>
    <property type="molecule type" value="Genomic_DNA"/>
</dbReference>
<evidence type="ECO:0000256" key="1">
    <source>
        <dbReference type="ARBA" id="ARBA00004128"/>
    </source>
</evidence>
<dbReference type="CDD" id="cd18595">
    <property type="entry name" value="ABC_6TM_MRP1_2_3_6_D1_like"/>
    <property type="match status" value="1"/>
</dbReference>
<dbReference type="PANTHER" id="PTHR24223">
    <property type="entry name" value="ATP-BINDING CASSETTE SUB-FAMILY C"/>
    <property type="match status" value="1"/>
</dbReference>